<dbReference type="EMBL" id="JANBUN010000504">
    <property type="protein sequence ID" value="KAJ2803251.1"/>
    <property type="molecule type" value="Genomic_DNA"/>
</dbReference>
<organism evidence="1 2">
    <name type="scientific">Coemansia helicoidea</name>
    <dbReference type="NCBI Taxonomy" id="1286919"/>
    <lineage>
        <taxon>Eukaryota</taxon>
        <taxon>Fungi</taxon>
        <taxon>Fungi incertae sedis</taxon>
        <taxon>Zoopagomycota</taxon>
        <taxon>Kickxellomycotina</taxon>
        <taxon>Kickxellomycetes</taxon>
        <taxon>Kickxellales</taxon>
        <taxon>Kickxellaceae</taxon>
        <taxon>Coemansia</taxon>
    </lineage>
</organism>
<evidence type="ECO:0000313" key="1">
    <source>
        <dbReference type="EMBL" id="KAJ2803251.1"/>
    </source>
</evidence>
<accession>A0ACC1L8N1</accession>
<gene>
    <name evidence="1" type="ORF">H4R21_002107</name>
</gene>
<evidence type="ECO:0000313" key="2">
    <source>
        <dbReference type="Proteomes" id="UP001140087"/>
    </source>
</evidence>
<comment type="caution">
    <text evidence="1">The sequence shown here is derived from an EMBL/GenBank/DDBJ whole genome shotgun (WGS) entry which is preliminary data.</text>
</comment>
<sequence>MMMTDVLGFDELSAGASEDDSLRGAACGWTDAGEAVDTTVVVFVTVDASGILAETVTVTVDTALTVTVLAGCPPSVNVVPEKGATSVTVAVAVVVWVTV</sequence>
<dbReference type="Proteomes" id="UP001140087">
    <property type="component" value="Unassembled WGS sequence"/>
</dbReference>
<protein>
    <submittedName>
        <fullName evidence="1">Uncharacterized protein</fullName>
    </submittedName>
</protein>
<proteinExistence type="predicted"/>
<keyword evidence="2" id="KW-1185">Reference proteome</keyword>
<name>A0ACC1L8N1_9FUNG</name>
<reference evidence="1" key="1">
    <citation type="submission" date="2022-07" db="EMBL/GenBank/DDBJ databases">
        <title>Phylogenomic reconstructions and comparative analyses of Kickxellomycotina fungi.</title>
        <authorList>
            <person name="Reynolds N.K."/>
            <person name="Stajich J.E."/>
            <person name="Barry K."/>
            <person name="Grigoriev I.V."/>
            <person name="Crous P."/>
            <person name="Smith M.E."/>
        </authorList>
    </citation>
    <scope>NUCLEOTIDE SEQUENCE</scope>
    <source>
        <strain evidence="1">BCRC 34780</strain>
    </source>
</reference>